<keyword evidence="2" id="KW-1185">Reference proteome</keyword>
<protein>
    <submittedName>
        <fullName evidence="1">Uncharacterized protein</fullName>
    </submittedName>
</protein>
<proteinExistence type="predicted"/>
<comment type="caution">
    <text evidence="1">The sequence shown here is derived from an EMBL/GenBank/DDBJ whole genome shotgun (WGS) entry which is preliminary data.</text>
</comment>
<reference evidence="1" key="1">
    <citation type="journal article" date="2020" name="Stud. Mycol.">
        <title>101 Dothideomycetes genomes: a test case for predicting lifestyles and emergence of pathogens.</title>
        <authorList>
            <person name="Haridas S."/>
            <person name="Albert R."/>
            <person name="Binder M."/>
            <person name="Bloem J."/>
            <person name="Labutti K."/>
            <person name="Salamov A."/>
            <person name="Andreopoulos B."/>
            <person name="Baker S."/>
            <person name="Barry K."/>
            <person name="Bills G."/>
            <person name="Bluhm B."/>
            <person name="Cannon C."/>
            <person name="Castanera R."/>
            <person name="Culley D."/>
            <person name="Daum C."/>
            <person name="Ezra D."/>
            <person name="Gonzalez J."/>
            <person name="Henrissat B."/>
            <person name="Kuo A."/>
            <person name="Liang C."/>
            <person name="Lipzen A."/>
            <person name="Lutzoni F."/>
            <person name="Magnuson J."/>
            <person name="Mondo S."/>
            <person name="Nolan M."/>
            <person name="Ohm R."/>
            <person name="Pangilinan J."/>
            <person name="Park H.-J."/>
            <person name="Ramirez L."/>
            <person name="Alfaro M."/>
            <person name="Sun H."/>
            <person name="Tritt A."/>
            <person name="Yoshinaga Y."/>
            <person name="Zwiers L.-H."/>
            <person name="Turgeon B."/>
            <person name="Goodwin S."/>
            <person name="Spatafora J."/>
            <person name="Crous P."/>
            <person name="Grigoriev I."/>
        </authorList>
    </citation>
    <scope>NUCLEOTIDE SEQUENCE</scope>
    <source>
        <strain evidence="1">CBS 130266</strain>
    </source>
</reference>
<organism evidence="1 2">
    <name type="scientific">Tothia fuscella</name>
    <dbReference type="NCBI Taxonomy" id="1048955"/>
    <lineage>
        <taxon>Eukaryota</taxon>
        <taxon>Fungi</taxon>
        <taxon>Dikarya</taxon>
        <taxon>Ascomycota</taxon>
        <taxon>Pezizomycotina</taxon>
        <taxon>Dothideomycetes</taxon>
        <taxon>Pleosporomycetidae</taxon>
        <taxon>Venturiales</taxon>
        <taxon>Cylindrosympodiaceae</taxon>
        <taxon>Tothia</taxon>
    </lineage>
</organism>
<name>A0A9P4NHW7_9PEZI</name>
<dbReference type="EMBL" id="MU007096">
    <property type="protein sequence ID" value="KAF2421813.1"/>
    <property type="molecule type" value="Genomic_DNA"/>
</dbReference>
<evidence type="ECO:0000313" key="1">
    <source>
        <dbReference type="EMBL" id="KAF2421813.1"/>
    </source>
</evidence>
<dbReference type="AlphaFoldDB" id="A0A9P4NHW7"/>
<accession>A0A9P4NHW7</accession>
<gene>
    <name evidence="1" type="ORF">EJ08DRAFT_653361</name>
</gene>
<sequence length="168" mass="18935">MSSFSSSVTLGTPSRDRALEACSNSDIKTLHSMLSEQGELAGKDDDDLISLFMARAACTGQSKSLEYLFAQYPEFPLKQNSLGTVHNNIFYGQNALPIYKLLVERYPFLREWDLGEVADHLGSATMVNDLEFATYLLEVERVDASKARFFNRPILRLLRMAKSKRVSQ</sequence>
<dbReference type="Proteomes" id="UP000800235">
    <property type="component" value="Unassembled WGS sequence"/>
</dbReference>
<evidence type="ECO:0000313" key="2">
    <source>
        <dbReference type="Proteomes" id="UP000800235"/>
    </source>
</evidence>